<evidence type="ECO:0000256" key="4">
    <source>
        <dbReference type="ARBA" id="ARBA00022692"/>
    </source>
</evidence>
<evidence type="ECO:0000256" key="1">
    <source>
        <dbReference type="ARBA" id="ARBA00004141"/>
    </source>
</evidence>
<comment type="similarity">
    <text evidence="2">Belongs to the nucleobase:cation symporter-2 (NCS2) (TC 2.A.40) family.</text>
</comment>
<evidence type="ECO:0000256" key="6">
    <source>
        <dbReference type="ARBA" id="ARBA00023136"/>
    </source>
</evidence>
<keyword evidence="4 7" id="KW-0812">Transmembrane</keyword>
<keyword evidence="6 7" id="KW-0472">Membrane</keyword>
<feature type="transmembrane region" description="Helical" evidence="7">
    <location>
        <begin position="188"/>
        <end position="207"/>
    </location>
</feature>
<comment type="subcellular location">
    <subcellularLocation>
        <location evidence="1">Membrane</location>
        <topology evidence="1">Multi-pass membrane protein</topology>
    </subcellularLocation>
</comment>
<dbReference type="InterPro" id="IPR006042">
    <property type="entry name" value="Xan_ur_permease"/>
</dbReference>
<feature type="transmembrane region" description="Helical" evidence="7">
    <location>
        <begin position="127"/>
        <end position="147"/>
    </location>
</feature>
<evidence type="ECO:0000256" key="3">
    <source>
        <dbReference type="ARBA" id="ARBA00022448"/>
    </source>
</evidence>
<dbReference type="Proteomes" id="UP000660021">
    <property type="component" value="Unassembled WGS sequence"/>
</dbReference>
<dbReference type="NCBIfam" id="TIGR00801">
    <property type="entry name" value="ncs2"/>
    <property type="match status" value="1"/>
</dbReference>
<gene>
    <name evidence="8" type="ORF">H8S34_11905</name>
</gene>
<dbReference type="EMBL" id="JACOPR010000008">
    <property type="protein sequence ID" value="MBC5731523.1"/>
    <property type="molecule type" value="Genomic_DNA"/>
</dbReference>
<protein>
    <submittedName>
        <fullName evidence="8">Purine permease</fullName>
    </submittedName>
</protein>
<dbReference type="PROSITE" id="PS01116">
    <property type="entry name" value="XANTH_URACIL_PERMASE"/>
    <property type="match status" value="1"/>
</dbReference>
<dbReference type="PANTHER" id="PTHR42810:SF2">
    <property type="entry name" value="PURINE PERMEASE C1399.01C-RELATED"/>
    <property type="match status" value="1"/>
</dbReference>
<keyword evidence="3" id="KW-0813">Transport</keyword>
<feature type="transmembrane region" description="Helical" evidence="7">
    <location>
        <begin position="68"/>
        <end position="90"/>
    </location>
</feature>
<keyword evidence="9" id="KW-1185">Reference proteome</keyword>
<feature type="transmembrane region" description="Helical" evidence="7">
    <location>
        <begin position="399"/>
        <end position="417"/>
    </location>
</feature>
<organism evidence="8 9">
    <name type="scientific">Pseudoflavonifractor hominis</name>
    <dbReference type="NCBI Taxonomy" id="2763059"/>
    <lineage>
        <taxon>Bacteria</taxon>
        <taxon>Bacillati</taxon>
        <taxon>Bacillota</taxon>
        <taxon>Clostridia</taxon>
        <taxon>Eubacteriales</taxon>
        <taxon>Oscillospiraceae</taxon>
        <taxon>Pseudoflavonifractor</taxon>
    </lineage>
</organism>
<feature type="transmembrane region" description="Helical" evidence="7">
    <location>
        <begin position="341"/>
        <end position="359"/>
    </location>
</feature>
<dbReference type="NCBIfam" id="NF037981">
    <property type="entry name" value="NCS2_1"/>
    <property type="match status" value="1"/>
</dbReference>
<dbReference type="Pfam" id="PF00860">
    <property type="entry name" value="Xan_ur_permease"/>
    <property type="match status" value="1"/>
</dbReference>
<feature type="transmembrane region" description="Helical" evidence="7">
    <location>
        <begin position="429"/>
        <end position="449"/>
    </location>
</feature>
<dbReference type="PANTHER" id="PTHR42810">
    <property type="entry name" value="PURINE PERMEASE C1399.01C-RELATED"/>
    <property type="match status" value="1"/>
</dbReference>
<feature type="transmembrane region" description="Helical" evidence="7">
    <location>
        <begin position="365"/>
        <end position="387"/>
    </location>
</feature>
<feature type="transmembrane region" description="Helical" evidence="7">
    <location>
        <begin position="40"/>
        <end position="62"/>
    </location>
</feature>
<reference evidence="8 9" key="1">
    <citation type="submission" date="2020-08" db="EMBL/GenBank/DDBJ databases">
        <title>Genome public.</title>
        <authorList>
            <person name="Liu C."/>
            <person name="Sun Q."/>
        </authorList>
    </citation>
    <scope>NUCLEOTIDE SEQUENCE [LARGE SCALE GENOMIC DNA]</scope>
    <source>
        <strain evidence="8 9">New-38</strain>
    </source>
</reference>
<feature type="transmembrane region" description="Helical" evidence="7">
    <location>
        <begin position="256"/>
        <end position="274"/>
    </location>
</feature>
<evidence type="ECO:0000256" key="5">
    <source>
        <dbReference type="ARBA" id="ARBA00022989"/>
    </source>
</evidence>
<sequence length="468" mass="49058">MEVFKMNTAGTSNHTDRRDEDRRLIYQLDGRPRLRTALPLGMQHVLAMFTSNLAPILIIAGACNLSAAQTVIMVQCAMFVSGLTTFIQLYPIKLGKNKQIGANLPIVMGTSFAFVPTASTIAATGGIGAVLGGSLLGSLTEVIMGFFYKYIRRFFPPLVVGSTLVTIGVNLLGVGVDYFAGGAGAADYGSIRNLAIGFMVLAIIVLLQRFGKGLVKNSAILIGLVVGYVVCAFLGMVDTSTITEAGWVSLPLPLQFKLVFTPSAVLSFAALYIVSGLETIGNTSGITIAGFDREATERETSGAILADALGSTTAAFFNALPNTAFGQNAGIVSMTKVVNKWCIATGAFVLMICGFLPKLGAVFSAIPSAVLGGAVISVFGMILINGIKMIAKAGFSERNVLVLGITFALGLGLGSHPEAVAQLPGVLRFIFSDSVAATCIVAILANLIFPMKDKEDIERAKKAMTDAD</sequence>
<proteinExistence type="inferred from homology"/>
<comment type="caution">
    <text evidence="8">The sequence shown here is derived from an EMBL/GenBank/DDBJ whole genome shotgun (WGS) entry which is preliminary data.</text>
</comment>
<accession>A0ABR7HVK8</accession>
<evidence type="ECO:0000256" key="7">
    <source>
        <dbReference type="SAM" id="Phobius"/>
    </source>
</evidence>
<keyword evidence="5 7" id="KW-1133">Transmembrane helix</keyword>
<feature type="transmembrane region" description="Helical" evidence="7">
    <location>
        <begin position="219"/>
        <end position="236"/>
    </location>
</feature>
<name>A0ABR7HVK8_9FIRM</name>
<evidence type="ECO:0000313" key="8">
    <source>
        <dbReference type="EMBL" id="MBC5731523.1"/>
    </source>
</evidence>
<feature type="transmembrane region" description="Helical" evidence="7">
    <location>
        <begin position="102"/>
        <end position="121"/>
    </location>
</feature>
<evidence type="ECO:0000313" key="9">
    <source>
        <dbReference type="Proteomes" id="UP000660021"/>
    </source>
</evidence>
<dbReference type="InterPro" id="IPR006043">
    <property type="entry name" value="NCS2"/>
</dbReference>
<feature type="transmembrane region" description="Helical" evidence="7">
    <location>
        <begin position="154"/>
        <end position="176"/>
    </location>
</feature>
<evidence type="ECO:0000256" key="2">
    <source>
        <dbReference type="ARBA" id="ARBA00008821"/>
    </source>
</evidence>